<reference evidence="1" key="2">
    <citation type="journal article" date="2015" name="Data Brief">
        <title>Shoot transcriptome of the giant reed, Arundo donax.</title>
        <authorList>
            <person name="Barrero R.A."/>
            <person name="Guerrero F.D."/>
            <person name="Moolhuijzen P."/>
            <person name="Goolsby J.A."/>
            <person name="Tidwell J."/>
            <person name="Bellgard S.E."/>
            <person name="Bellgard M.I."/>
        </authorList>
    </citation>
    <scope>NUCLEOTIDE SEQUENCE</scope>
    <source>
        <tissue evidence="1">Shoot tissue taken approximately 20 cm above the soil surface</tissue>
    </source>
</reference>
<accession>A0A0A9BPF3</accession>
<protein>
    <submittedName>
        <fullName evidence="1">Uncharacterized protein</fullName>
    </submittedName>
</protein>
<evidence type="ECO:0000313" key="1">
    <source>
        <dbReference type="EMBL" id="JAD65246.1"/>
    </source>
</evidence>
<dbReference type="AlphaFoldDB" id="A0A0A9BPF3"/>
<sequence>MRVIVCVLSFFLARSYGELIFFFFSDRKNHVNFSPFAQVILLLPLFFLYEPWVIKCMALALNVSISM</sequence>
<proteinExistence type="predicted"/>
<dbReference type="EMBL" id="GBRH01232649">
    <property type="protein sequence ID" value="JAD65246.1"/>
    <property type="molecule type" value="Transcribed_RNA"/>
</dbReference>
<reference evidence="1" key="1">
    <citation type="submission" date="2014-09" db="EMBL/GenBank/DDBJ databases">
        <authorList>
            <person name="Magalhaes I.L.F."/>
            <person name="Oliveira U."/>
            <person name="Santos F.R."/>
            <person name="Vidigal T.H.D.A."/>
            <person name="Brescovit A.D."/>
            <person name="Santos A.J."/>
        </authorList>
    </citation>
    <scope>NUCLEOTIDE SEQUENCE</scope>
    <source>
        <tissue evidence="1">Shoot tissue taken approximately 20 cm above the soil surface</tissue>
    </source>
</reference>
<name>A0A0A9BPF3_ARUDO</name>
<organism evidence="1">
    <name type="scientific">Arundo donax</name>
    <name type="common">Giant reed</name>
    <name type="synonym">Donax arundinaceus</name>
    <dbReference type="NCBI Taxonomy" id="35708"/>
    <lineage>
        <taxon>Eukaryota</taxon>
        <taxon>Viridiplantae</taxon>
        <taxon>Streptophyta</taxon>
        <taxon>Embryophyta</taxon>
        <taxon>Tracheophyta</taxon>
        <taxon>Spermatophyta</taxon>
        <taxon>Magnoliopsida</taxon>
        <taxon>Liliopsida</taxon>
        <taxon>Poales</taxon>
        <taxon>Poaceae</taxon>
        <taxon>PACMAD clade</taxon>
        <taxon>Arundinoideae</taxon>
        <taxon>Arundineae</taxon>
        <taxon>Arundo</taxon>
    </lineage>
</organism>